<organism evidence="4 5">
    <name type="scientific">Coraliomargarita akajimensis (strain DSM 45221 / IAM 15411 / JCM 23193 / KCTC 12865 / 04OKA010-24)</name>
    <dbReference type="NCBI Taxonomy" id="583355"/>
    <lineage>
        <taxon>Bacteria</taxon>
        <taxon>Pseudomonadati</taxon>
        <taxon>Verrucomicrobiota</taxon>
        <taxon>Opitutia</taxon>
        <taxon>Puniceicoccales</taxon>
        <taxon>Coraliomargaritaceae</taxon>
        <taxon>Coraliomargarita</taxon>
    </lineage>
</organism>
<dbReference type="Gene3D" id="3.20.20.80">
    <property type="entry name" value="Glycosidases"/>
    <property type="match status" value="1"/>
</dbReference>
<dbReference type="KEGG" id="caa:Caka_0508"/>
<dbReference type="STRING" id="583355.Caka_0508"/>
<dbReference type="CDD" id="cd21510">
    <property type="entry name" value="agarase_cat"/>
    <property type="match status" value="1"/>
</dbReference>
<evidence type="ECO:0000313" key="5">
    <source>
        <dbReference type="Proteomes" id="UP000000925"/>
    </source>
</evidence>
<proteinExistence type="predicted"/>
<dbReference type="eggNOG" id="COG3664">
    <property type="taxonomic scope" value="Bacteria"/>
</dbReference>
<evidence type="ECO:0000256" key="1">
    <source>
        <dbReference type="SAM" id="SignalP"/>
    </source>
</evidence>
<evidence type="ECO:0000313" key="4">
    <source>
        <dbReference type="EMBL" id="ADE53533.1"/>
    </source>
</evidence>
<dbReference type="SUPFAM" id="SSF51445">
    <property type="entry name" value="(Trans)glycosidases"/>
    <property type="match status" value="1"/>
</dbReference>
<keyword evidence="1" id="KW-0732">Signal</keyword>
<dbReference type="EMBL" id="CP001998">
    <property type="protein sequence ID" value="ADE53533.1"/>
    <property type="molecule type" value="Genomic_DNA"/>
</dbReference>
<feature type="domain" description="Beta-porphyranase A C-terminal" evidence="2">
    <location>
        <begin position="567"/>
        <end position="650"/>
    </location>
</feature>
<accession>D5EN98</accession>
<dbReference type="Pfam" id="PF18206">
    <property type="entry name" value="Porphyrn_cat_1"/>
    <property type="match status" value="1"/>
</dbReference>
<gene>
    <name evidence="4" type="ordered locus">Caka_0508</name>
</gene>
<keyword evidence="5" id="KW-1185">Reference proteome</keyword>
<feature type="domain" description="Porphyranase beta-sandwich" evidence="3">
    <location>
        <begin position="451"/>
        <end position="547"/>
    </location>
</feature>
<dbReference type="Proteomes" id="UP000000925">
    <property type="component" value="Chromosome"/>
</dbReference>
<dbReference type="Gene3D" id="2.60.120.1200">
    <property type="match status" value="1"/>
</dbReference>
<evidence type="ECO:0000259" key="3">
    <source>
        <dbReference type="Pfam" id="PF18206"/>
    </source>
</evidence>
<dbReference type="Pfam" id="PF18040">
    <property type="entry name" value="BPA_C"/>
    <property type="match status" value="1"/>
</dbReference>
<dbReference type="CAZy" id="GH86">
    <property type="family name" value="Glycoside Hydrolase Family 86"/>
</dbReference>
<feature type="signal peptide" evidence="1">
    <location>
        <begin position="1"/>
        <end position="30"/>
    </location>
</feature>
<evidence type="ECO:0000259" key="2">
    <source>
        <dbReference type="Pfam" id="PF18040"/>
    </source>
</evidence>
<reference evidence="4 5" key="1">
    <citation type="journal article" date="2010" name="Stand. Genomic Sci.">
        <title>Complete genome sequence of Coraliomargarita akajimensis type strain (04OKA010-24).</title>
        <authorList>
            <person name="Mavromatis K."/>
            <person name="Abt B."/>
            <person name="Brambilla E."/>
            <person name="Lapidus A."/>
            <person name="Copeland A."/>
            <person name="Deshpande S."/>
            <person name="Nolan M."/>
            <person name="Lucas S."/>
            <person name="Tice H."/>
            <person name="Cheng J.F."/>
            <person name="Han C."/>
            <person name="Detter J.C."/>
            <person name="Woyke T."/>
            <person name="Goodwin L."/>
            <person name="Pitluck S."/>
            <person name="Held B."/>
            <person name="Brettin T."/>
            <person name="Tapia R."/>
            <person name="Ivanova N."/>
            <person name="Mikhailova N."/>
            <person name="Pati A."/>
            <person name="Liolios K."/>
            <person name="Chen A."/>
            <person name="Palaniappan K."/>
            <person name="Land M."/>
            <person name="Hauser L."/>
            <person name="Chang Y.J."/>
            <person name="Jeffries C.D."/>
            <person name="Rohde M."/>
            <person name="Goker M."/>
            <person name="Bristow J."/>
            <person name="Eisen J.A."/>
            <person name="Markowitz V."/>
            <person name="Hugenholtz P."/>
            <person name="Klenk H.P."/>
            <person name="Kyrpides N.C."/>
        </authorList>
    </citation>
    <scope>NUCLEOTIDE SEQUENCE [LARGE SCALE GENOMIC DNA]</scope>
    <source>
        <strain evidence="5">DSM 45221 / IAM 15411 / JCM 23193 / KCTC 12865</strain>
    </source>
</reference>
<name>D5EN98_CORAD</name>
<dbReference type="InterPro" id="IPR041224">
    <property type="entry name" value="BPA_C"/>
</dbReference>
<dbReference type="InterPro" id="IPR040527">
    <property type="entry name" value="Beta-sand_Porphyrn"/>
</dbReference>
<feature type="chain" id="PRO_5003071637" description="Beta-agarase" evidence="1">
    <location>
        <begin position="31"/>
        <end position="655"/>
    </location>
</feature>
<dbReference type="HOGENOM" id="CLU_019012_0_0_0"/>
<dbReference type="AlphaFoldDB" id="D5EN98"/>
<dbReference type="PROSITE" id="PS51257">
    <property type="entry name" value="PROKAR_LIPOPROTEIN"/>
    <property type="match status" value="1"/>
</dbReference>
<evidence type="ECO:0008006" key="6">
    <source>
        <dbReference type="Google" id="ProtNLM"/>
    </source>
</evidence>
<protein>
    <recommendedName>
        <fullName evidence="6">Beta-agarase</fullName>
    </recommendedName>
</protein>
<sequence length="655" mass="73165">MNKNTSMKTRSNLPKALVGLSTLALFTGCASNTGSTSTDSASSATAIKVSPNVDRQIEGVAEIERKAYFSICDHGTEFRERCRSDERFEELLDLQINFGRHLGPVQGAVKWRNAVREDPNRPGYADLDYLKQQLQKDVKDPDPKMVETFGKLDIAAHGNHNSYPDFMEKYATKQAQVGPHQESIPANVEAAAELAAHVMAYGYNDFDRPTYFEPLNEPHWSYYGDQQLADWHVGTMEKVHELAPGVKVGGPCQPVSYMYANAYGTFRGFASFIDATEGKMDFYSFHCYDYFRPGDGDFGGRVTSGLPLESVLDMIPNYTLNNYGKIYDIVISEHGGYESGAKFTTELAKKHIPGEGFEWEMKKRSIADFNAINTMIANTLAFMNHPHTVKKAVPFTLLESMAWDPTYYSTLYAPRDFKDKTDWVASQRHLFYKFFKDVQGRYVKIENNDPDVQALALANDNTLYVVLNNLANEETALDLSIKAGADMNIRRFGRNADFTPYYSEQALSSLKDITLVGRESILLKIAYKKAIRTQETINERAFYSDKVAVAVPQDGETFTIQMPEGADVDYAQLRVGFCRAFDAPKEVVVLLNGEQLKVPMEDSADRLVQPDKEFATTRLIPVDPAKLLADNTVKVIFPDGGAGSVGSVVIRAGLK</sequence>
<dbReference type="InterPro" id="IPR017853">
    <property type="entry name" value="GH"/>
</dbReference>